<evidence type="ECO:0000313" key="8">
    <source>
        <dbReference type="EMBL" id="KAL1534944.1"/>
    </source>
</evidence>
<comment type="caution">
    <text evidence="8">The sequence shown here is derived from an EMBL/GenBank/DDBJ whole genome shotgun (WGS) entry which is preliminary data.</text>
</comment>
<dbReference type="PANTHER" id="PTHR23168:SF0">
    <property type="entry name" value="MITOTIC SPINDLE ASSEMBLY CHECKPOINT PROTEIN MAD1"/>
    <property type="match status" value="1"/>
</dbReference>
<dbReference type="InterPro" id="IPR008672">
    <property type="entry name" value="Mad1"/>
</dbReference>
<evidence type="ECO:0000256" key="4">
    <source>
        <dbReference type="ARBA" id="ARBA00022776"/>
    </source>
</evidence>
<name>A0ABD1FSX7_SALDI</name>
<keyword evidence="5" id="KW-0539">Nucleus</keyword>
<reference evidence="8 9" key="1">
    <citation type="submission" date="2024-06" db="EMBL/GenBank/DDBJ databases">
        <title>A chromosome level genome sequence of Diviner's sage (Salvia divinorum).</title>
        <authorList>
            <person name="Ford S.A."/>
            <person name="Ro D.-K."/>
            <person name="Ness R.W."/>
            <person name="Phillips M.A."/>
        </authorList>
    </citation>
    <scope>NUCLEOTIDE SEQUENCE [LARGE SCALE GENOMIC DNA]</scope>
    <source>
        <strain evidence="8">SAF-2024a</strain>
        <tissue evidence="8">Leaf</tissue>
    </source>
</reference>
<keyword evidence="3" id="KW-0132">Cell division</keyword>
<dbReference type="AlphaFoldDB" id="A0ABD1FSX7"/>
<evidence type="ECO:0000256" key="6">
    <source>
        <dbReference type="ARBA" id="ARBA00023306"/>
    </source>
</evidence>
<feature type="region of interest" description="Disordered" evidence="7">
    <location>
        <begin position="123"/>
        <end position="154"/>
    </location>
</feature>
<comment type="subcellular location">
    <subcellularLocation>
        <location evidence="1">Nucleus</location>
    </subcellularLocation>
</comment>
<feature type="compositionally biased region" description="Low complexity" evidence="7">
    <location>
        <begin position="141"/>
        <end position="153"/>
    </location>
</feature>
<dbReference type="Proteomes" id="UP001567538">
    <property type="component" value="Unassembled WGS sequence"/>
</dbReference>
<dbReference type="Gene3D" id="3.30.457.60">
    <property type="match status" value="1"/>
</dbReference>
<proteinExistence type="inferred from homology"/>
<comment type="similarity">
    <text evidence="2">Belongs to the MAD1 family.</text>
</comment>
<dbReference type="GO" id="GO:0051301">
    <property type="term" value="P:cell division"/>
    <property type="evidence" value="ECO:0007669"/>
    <property type="project" value="UniProtKB-KW"/>
</dbReference>
<evidence type="ECO:0000256" key="1">
    <source>
        <dbReference type="ARBA" id="ARBA00004123"/>
    </source>
</evidence>
<protein>
    <submittedName>
        <fullName evidence="8">Mitotic spindle checkpoint protein MAD1-like</fullName>
    </submittedName>
</protein>
<gene>
    <name evidence="8" type="ORF">AAHA92_31056</name>
</gene>
<keyword evidence="9" id="KW-1185">Reference proteome</keyword>
<evidence type="ECO:0000256" key="3">
    <source>
        <dbReference type="ARBA" id="ARBA00022618"/>
    </source>
</evidence>
<evidence type="ECO:0000256" key="7">
    <source>
        <dbReference type="SAM" id="MobiDB-lite"/>
    </source>
</evidence>
<organism evidence="8 9">
    <name type="scientific">Salvia divinorum</name>
    <name type="common">Maria pastora</name>
    <name type="synonym">Diviner's sage</name>
    <dbReference type="NCBI Taxonomy" id="28513"/>
    <lineage>
        <taxon>Eukaryota</taxon>
        <taxon>Viridiplantae</taxon>
        <taxon>Streptophyta</taxon>
        <taxon>Embryophyta</taxon>
        <taxon>Tracheophyta</taxon>
        <taxon>Spermatophyta</taxon>
        <taxon>Magnoliopsida</taxon>
        <taxon>eudicotyledons</taxon>
        <taxon>Gunneridae</taxon>
        <taxon>Pentapetalae</taxon>
        <taxon>asterids</taxon>
        <taxon>lamiids</taxon>
        <taxon>Lamiales</taxon>
        <taxon>Lamiaceae</taxon>
        <taxon>Nepetoideae</taxon>
        <taxon>Mentheae</taxon>
        <taxon>Salviinae</taxon>
        <taxon>Salvia</taxon>
        <taxon>Salvia subgen. Calosphace</taxon>
    </lineage>
</organism>
<dbReference type="GO" id="GO:0005634">
    <property type="term" value="C:nucleus"/>
    <property type="evidence" value="ECO:0007669"/>
    <property type="project" value="UniProtKB-SubCell"/>
</dbReference>
<dbReference type="PANTHER" id="PTHR23168">
    <property type="entry name" value="MITOTIC SPINDLE ASSEMBLY CHECKPOINT PROTEIN MAD1 MITOTIC ARREST DEFICIENT-LIKE PROTEIN 1"/>
    <property type="match status" value="1"/>
</dbReference>
<keyword evidence="4" id="KW-0498">Mitosis</keyword>
<keyword evidence="6" id="KW-0131">Cell cycle</keyword>
<evidence type="ECO:0000313" key="9">
    <source>
        <dbReference type="Proteomes" id="UP001567538"/>
    </source>
</evidence>
<accession>A0ABD1FSX7</accession>
<evidence type="ECO:0000256" key="2">
    <source>
        <dbReference type="ARBA" id="ARBA00008029"/>
    </source>
</evidence>
<dbReference type="EMBL" id="JBEAFC010000012">
    <property type="protein sequence ID" value="KAL1534944.1"/>
    <property type="molecule type" value="Genomic_DNA"/>
</dbReference>
<dbReference type="FunFam" id="3.30.457.60:FF:000004">
    <property type="entry name" value="Mitotic spindle checkpoint protein MAD1"/>
    <property type="match status" value="1"/>
</dbReference>
<evidence type="ECO:0000256" key="5">
    <source>
        <dbReference type="ARBA" id="ARBA00023242"/>
    </source>
</evidence>
<sequence length="268" mass="30316">MEKVLCLVEFQLLVIKIQDLILMGYIHQSHVGNGNVRLFGFREMVNGDVRLFGLVQNNDLVRLIQEEIPRQSFGLQLSSLLCGLHLEDKPRNVPAHHPPVHHLCLSVSHATVLTIAAARQVRHRCPSPAASHTTTTEGRHNTNNNTPQSPTSSRQLLVYKDLPVPEYSHDHSIPVNSDQCRQMIVMDDHQRPDGIPVTRFTLHSIYALSDDEKLQFEYESGNTNIVVNVYTSQPEISRQVDIFIRKMNSVPAFTANLTVESFNKRTLS</sequence>